<dbReference type="SUPFAM" id="SSF54106">
    <property type="entry name" value="LysM domain"/>
    <property type="match status" value="1"/>
</dbReference>
<dbReference type="KEGG" id="avu:BK816_05750"/>
<keyword evidence="2" id="KW-0812">Transmembrane</keyword>
<evidence type="ECO:0000313" key="4">
    <source>
        <dbReference type="EMBL" id="AOZ72858.1"/>
    </source>
</evidence>
<dbReference type="OrthoDB" id="5084290at2"/>
<feature type="transmembrane region" description="Helical" evidence="2">
    <location>
        <begin position="140"/>
        <end position="162"/>
    </location>
</feature>
<keyword evidence="2" id="KW-1133">Transmembrane helix</keyword>
<dbReference type="STRING" id="1912795.BK816_05750"/>
<dbReference type="SMART" id="SM00257">
    <property type="entry name" value="LysM"/>
    <property type="match status" value="1"/>
</dbReference>
<reference evidence="4 5" key="1">
    <citation type="submission" date="2016-10" db="EMBL/GenBank/DDBJ databases">
        <title>Actinomyces aegypiusis sp. nov., isolated from the Aegypius monachus in Qinghai Tibet Plateau China.</title>
        <authorList>
            <person name="Wang Y."/>
        </authorList>
    </citation>
    <scope>NUCLEOTIDE SEQUENCE [LARGE SCALE GENOMIC DNA]</scope>
    <source>
        <strain evidence="4 5">VUL4_3</strain>
    </source>
</reference>
<evidence type="ECO:0000256" key="2">
    <source>
        <dbReference type="SAM" id="Phobius"/>
    </source>
</evidence>
<dbReference type="CDD" id="cd00118">
    <property type="entry name" value="LysM"/>
    <property type="match status" value="1"/>
</dbReference>
<accession>A0A1D9MKU7</accession>
<dbReference type="PROSITE" id="PS51782">
    <property type="entry name" value="LYSM"/>
    <property type="match status" value="1"/>
</dbReference>
<organism evidence="4 5">
    <name type="scientific">Boudabousia tangfeifanii</name>
    <dbReference type="NCBI Taxonomy" id="1912795"/>
    <lineage>
        <taxon>Bacteria</taxon>
        <taxon>Bacillati</taxon>
        <taxon>Actinomycetota</taxon>
        <taxon>Actinomycetes</taxon>
        <taxon>Actinomycetales</taxon>
        <taxon>Actinomycetaceae</taxon>
        <taxon>Boudabousia</taxon>
    </lineage>
</organism>
<keyword evidence="2" id="KW-0472">Membrane</keyword>
<feature type="domain" description="LysM" evidence="3">
    <location>
        <begin position="172"/>
        <end position="221"/>
    </location>
</feature>
<name>A0A1D9MKU7_9ACTO</name>
<evidence type="ECO:0000259" key="3">
    <source>
        <dbReference type="PROSITE" id="PS51782"/>
    </source>
</evidence>
<dbReference type="Gene3D" id="3.10.350.10">
    <property type="entry name" value="LysM domain"/>
    <property type="match status" value="1"/>
</dbReference>
<feature type="region of interest" description="Disordered" evidence="1">
    <location>
        <begin position="1"/>
        <end position="45"/>
    </location>
</feature>
<gene>
    <name evidence="4" type="ORF">BK816_05750</name>
</gene>
<evidence type="ECO:0000313" key="5">
    <source>
        <dbReference type="Proteomes" id="UP000176288"/>
    </source>
</evidence>
<feature type="compositionally biased region" description="Polar residues" evidence="1">
    <location>
        <begin position="76"/>
        <end position="97"/>
    </location>
</feature>
<proteinExistence type="predicted"/>
<keyword evidence="5" id="KW-1185">Reference proteome</keyword>
<protein>
    <recommendedName>
        <fullName evidence="3">LysM domain-containing protein</fullName>
    </recommendedName>
</protein>
<dbReference type="EMBL" id="CP017812">
    <property type="protein sequence ID" value="AOZ72858.1"/>
    <property type="molecule type" value="Genomic_DNA"/>
</dbReference>
<evidence type="ECO:0000256" key="1">
    <source>
        <dbReference type="SAM" id="MobiDB-lite"/>
    </source>
</evidence>
<feature type="region of interest" description="Disordered" evidence="1">
    <location>
        <begin position="67"/>
        <end position="97"/>
    </location>
</feature>
<dbReference type="Proteomes" id="UP000176288">
    <property type="component" value="Chromosome"/>
</dbReference>
<dbReference type="InterPro" id="IPR036779">
    <property type="entry name" value="LysM_dom_sf"/>
</dbReference>
<sequence length="224" mass="24030">MSALLAKPSTSAARAPKTRNRNGLRVVSSTVSTKPRTGRTEAASTAKSMASVTYLAPVRAEKAATRIAEQAKRSRQASTNQAVRPLTSTSGASSSHLRQMRGGYQASISKQVSSQDDLAQASFASVLSELNLNARTIRRFVVQLLLLLFLSTLVVAFIVWVMSDSPYAGTTGAYFVEAGDNLWQIARHFSQGRSVESTMSIIRELNQLSGDTLVIGQQLIVPAG</sequence>
<dbReference type="InterPro" id="IPR018392">
    <property type="entry name" value="LysM"/>
</dbReference>
<dbReference type="Pfam" id="PF01476">
    <property type="entry name" value="LysM"/>
    <property type="match status" value="1"/>
</dbReference>
<dbReference type="AlphaFoldDB" id="A0A1D9MKU7"/>
<dbReference type="RefSeq" id="WP_071164323.1">
    <property type="nucleotide sequence ID" value="NZ_CP017812.1"/>
</dbReference>